<feature type="transmembrane region" description="Helical" evidence="1">
    <location>
        <begin position="25"/>
        <end position="46"/>
    </location>
</feature>
<name>A0A9X1TX27_9SPHN</name>
<feature type="domain" description="Phytase-like" evidence="2">
    <location>
        <begin position="87"/>
        <end position="305"/>
    </location>
</feature>
<dbReference type="EMBL" id="JAKFGM010000002">
    <property type="protein sequence ID" value="MCF2514690.1"/>
    <property type="molecule type" value="Genomic_DNA"/>
</dbReference>
<keyword evidence="1" id="KW-0812">Transmembrane</keyword>
<dbReference type="Pfam" id="PF13449">
    <property type="entry name" value="Phytase-like"/>
    <property type="match status" value="1"/>
</dbReference>
<comment type="caution">
    <text evidence="3">The sequence shown here is derived from an EMBL/GenBank/DDBJ whole genome shotgun (WGS) entry which is preliminary data.</text>
</comment>
<evidence type="ECO:0000259" key="2">
    <source>
        <dbReference type="Pfam" id="PF13449"/>
    </source>
</evidence>
<accession>A0A9X1TX27</accession>
<protein>
    <submittedName>
        <fullName evidence="3">Esterase-like activity of phytase family protein</fullName>
    </submittedName>
</protein>
<gene>
    <name evidence="3" type="ORF">LVY65_06380</name>
</gene>
<evidence type="ECO:0000313" key="4">
    <source>
        <dbReference type="Proteomes" id="UP001139410"/>
    </source>
</evidence>
<dbReference type="Proteomes" id="UP001139410">
    <property type="component" value="Unassembled WGS sequence"/>
</dbReference>
<evidence type="ECO:0000256" key="1">
    <source>
        <dbReference type="SAM" id="Phobius"/>
    </source>
</evidence>
<evidence type="ECO:0000313" key="3">
    <source>
        <dbReference type="EMBL" id="MCF2514690.1"/>
    </source>
</evidence>
<sequence length="333" mass="36196">MNGLMSDSRLNEAERFLQRLFRKVHFFNILFMAAAVIGAFVSIHALPNRKPQPSQTVTLSYRPVALPSFSGPLRLAGAWNVRAGDSRLTGLSALAIDGGQFLAVSDLGTVIRFDPPSARVPRASLTDLSVGPGPQGKKWARDAESLVRDPRGRGWWVGYEQRHSLWLYDDQFARGLAAIDLKRPDWSNNRGAEGLVSNGDGLMVLAENGREAMGVGTWGVSRLPLIAGAEVADAALAPNGGVWLLLRYKGRKGISQSIAPLIRKGSALRAGPGWPLPKAAFDNYEGMVIVPLAKGGWRFWLVTDDGHRFMARTLLVALDLPNSPAPDTTKARR</sequence>
<reference evidence="3" key="1">
    <citation type="submission" date="2022-01" db="EMBL/GenBank/DDBJ databases">
        <authorList>
            <person name="Jo J.-H."/>
            <person name="Im W.-T."/>
        </authorList>
    </citation>
    <scope>NUCLEOTIDE SEQUENCE</scope>
    <source>
        <strain evidence="3">G124</strain>
    </source>
</reference>
<dbReference type="InterPro" id="IPR027372">
    <property type="entry name" value="Phytase-like_dom"/>
</dbReference>
<keyword evidence="1" id="KW-0472">Membrane</keyword>
<dbReference type="RefSeq" id="WP_235067196.1">
    <property type="nucleotide sequence ID" value="NZ_JAKFGM010000002.1"/>
</dbReference>
<keyword evidence="4" id="KW-1185">Reference proteome</keyword>
<dbReference type="AlphaFoldDB" id="A0A9X1TX27"/>
<keyword evidence="1" id="KW-1133">Transmembrane helix</keyword>
<proteinExistence type="predicted"/>
<organism evidence="3 4">
    <name type="scientific">Sphingomonas cremea</name>
    <dbReference type="NCBI Taxonomy" id="2904799"/>
    <lineage>
        <taxon>Bacteria</taxon>
        <taxon>Pseudomonadati</taxon>
        <taxon>Pseudomonadota</taxon>
        <taxon>Alphaproteobacteria</taxon>
        <taxon>Sphingomonadales</taxon>
        <taxon>Sphingomonadaceae</taxon>
        <taxon>Sphingomonas</taxon>
    </lineage>
</organism>